<feature type="signal peptide" evidence="12">
    <location>
        <begin position="1"/>
        <end position="20"/>
    </location>
</feature>
<keyword evidence="8" id="KW-0675">Receptor</keyword>
<feature type="chain" id="PRO_5025440682" evidence="12">
    <location>
        <begin position="21"/>
        <end position="694"/>
    </location>
</feature>
<comment type="similarity">
    <text evidence="2">Belongs to the type I cytokine receptor family. Type 2 subfamily.</text>
</comment>
<evidence type="ECO:0000256" key="9">
    <source>
        <dbReference type="ARBA" id="ARBA00023180"/>
    </source>
</evidence>
<keyword evidence="9" id="KW-0325">Glycoprotein</keyword>
<evidence type="ECO:0000259" key="13">
    <source>
        <dbReference type="PROSITE" id="PS50853"/>
    </source>
</evidence>
<feature type="compositionally biased region" description="Basic and acidic residues" evidence="10">
    <location>
        <begin position="636"/>
        <end position="660"/>
    </location>
</feature>
<comment type="subcellular location">
    <subcellularLocation>
        <location evidence="1">Membrane</location>
        <topology evidence="1">Single-pass type I membrane protein</topology>
    </subcellularLocation>
</comment>
<dbReference type="InterPro" id="IPR036116">
    <property type="entry name" value="FN3_sf"/>
</dbReference>
<evidence type="ECO:0000256" key="3">
    <source>
        <dbReference type="ARBA" id="ARBA00022692"/>
    </source>
</evidence>
<dbReference type="CDD" id="cd00063">
    <property type="entry name" value="FN3"/>
    <property type="match status" value="2"/>
</dbReference>
<evidence type="ECO:0000256" key="1">
    <source>
        <dbReference type="ARBA" id="ARBA00004479"/>
    </source>
</evidence>
<dbReference type="InterPro" id="IPR052672">
    <property type="entry name" value="Type1_Cytokine_Rcpt_Type2"/>
</dbReference>
<accession>A0A673AES0</accession>
<reference evidence="14" key="1">
    <citation type="submission" date="2019-06" db="EMBL/GenBank/DDBJ databases">
        <authorList>
            <consortium name="Wellcome Sanger Institute Data Sharing"/>
        </authorList>
    </citation>
    <scope>NUCLEOTIDE SEQUENCE [LARGE SCALE GENOMIC DNA]</scope>
</reference>
<proteinExistence type="inferred from homology"/>
<feature type="region of interest" description="Disordered" evidence="10">
    <location>
        <begin position="602"/>
        <end position="672"/>
    </location>
</feature>
<gene>
    <name evidence="14" type="primary">il12rb2l</name>
</gene>
<keyword evidence="7 11" id="KW-0472">Membrane</keyword>
<keyword evidence="15" id="KW-1185">Reference proteome</keyword>
<dbReference type="PANTHER" id="PTHR48423:SF1">
    <property type="entry name" value="INTERLEUKIN-27 RECEPTOR SUBUNIT ALPHA"/>
    <property type="match status" value="1"/>
</dbReference>
<evidence type="ECO:0000256" key="2">
    <source>
        <dbReference type="ARBA" id="ARBA00008921"/>
    </source>
</evidence>
<dbReference type="SUPFAM" id="SSF49265">
    <property type="entry name" value="Fibronectin type III"/>
    <property type="match status" value="3"/>
</dbReference>
<reference evidence="14" key="2">
    <citation type="submission" date="2025-08" db="UniProtKB">
        <authorList>
            <consortium name="Ensembl"/>
        </authorList>
    </citation>
    <scope>IDENTIFICATION</scope>
</reference>
<dbReference type="PROSITE" id="PS50853">
    <property type="entry name" value="FN3"/>
    <property type="match status" value="1"/>
</dbReference>
<evidence type="ECO:0000256" key="10">
    <source>
        <dbReference type="SAM" id="MobiDB-lite"/>
    </source>
</evidence>
<protein>
    <submittedName>
        <fullName evidence="14">Interleukin-12 receptor subunit beta-2-like</fullName>
    </submittedName>
</protein>
<evidence type="ECO:0000256" key="12">
    <source>
        <dbReference type="SAM" id="SignalP"/>
    </source>
</evidence>
<sequence length="694" mass="78372">MATFRTGWLLSILLANLANCSPHAGRPVPPSHVSCHIPCNENSCDVDIHCFWDQPDLQPNTTYSLHWESAGREKSGNSSNGLIQREHFSSHSKLRVWVQAKNQYGSEKSPEVVFNNTADIIKPHPPKDILSYQEPLEIEWKSTCEQLQLSVGNCEVRHQAETDQAWIQDEGGISANYALENSQPCTVYAFQVRCACNIGLMSDWSETHRIKRAERAPIGKVDVWRDCGISPTSSDCILTWKRLPISHACGDILGYEVRLFYNSSTEKLLNEPAAEPMVHLVCDEMQCHLNYSLKGVSSVNVSAYNALGATFPTHLDLPMSGEENNDQAIELEMKEKSLTVSWDVTSQLSDNLKEYVVQYKQAGSPLGEGFDWVRVEKSQRTGVFKGQFKKYTPYQVSLFTELHSGKGRYLSSNIAHFVQGSPSRVRSFKVLSSSSTHVTLFWEPVLMSKQNGVTPYYQIGVNQQNVYTVSAYPQHKNRTYELPNLTQGQEYEAWIRAVNGAGPGPNTTTHFNTERNEAYLIIVLWAIVVIVIIIPLAVLVFFRCPLVPSFLHEKVPDPRNSHIFCQMTHQSNDFLPWICIPVHEPHPKISLLEVVEIPPWASRSPQETTSQTDGLTRPLVGNGNNETDNALPEESETIHHKYGREEYSKMVDSDEERDKENEEEGADSWSCTEEDLLSGYEKHFMPTVLEILEV</sequence>
<feature type="domain" description="Fibronectin type-III" evidence="13">
    <location>
        <begin position="421"/>
        <end position="518"/>
    </location>
</feature>
<evidence type="ECO:0000256" key="11">
    <source>
        <dbReference type="SAM" id="Phobius"/>
    </source>
</evidence>
<dbReference type="AlphaFoldDB" id="A0A673AES0"/>
<dbReference type="Proteomes" id="UP000472271">
    <property type="component" value="Chromosome 8"/>
</dbReference>
<dbReference type="SMART" id="SM00060">
    <property type="entry name" value="FN3"/>
    <property type="match status" value="3"/>
</dbReference>
<feature type="transmembrane region" description="Helical" evidence="11">
    <location>
        <begin position="518"/>
        <end position="542"/>
    </location>
</feature>
<name>A0A673AES0_9TELE</name>
<dbReference type="Gene3D" id="2.60.40.10">
    <property type="entry name" value="Immunoglobulins"/>
    <property type="match status" value="5"/>
</dbReference>
<feature type="compositionally biased region" description="Acidic residues" evidence="10">
    <location>
        <begin position="661"/>
        <end position="672"/>
    </location>
</feature>
<dbReference type="PANTHER" id="PTHR48423">
    <property type="entry name" value="INTERLEUKIN-27 RECEPTOR SUBUNIT ALPHA"/>
    <property type="match status" value="1"/>
</dbReference>
<reference evidence="14" key="3">
    <citation type="submission" date="2025-09" db="UniProtKB">
        <authorList>
            <consortium name="Ensembl"/>
        </authorList>
    </citation>
    <scope>IDENTIFICATION</scope>
</reference>
<dbReference type="Ensembl" id="ENSSORT00005028570.1">
    <property type="protein sequence ID" value="ENSSORP00005027774.1"/>
    <property type="gene ID" value="ENSSORG00005013287.1"/>
</dbReference>
<dbReference type="InParanoid" id="A0A673AES0"/>
<organism evidence="14 15">
    <name type="scientific">Sphaeramia orbicularis</name>
    <name type="common">orbiculate cardinalfish</name>
    <dbReference type="NCBI Taxonomy" id="375764"/>
    <lineage>
        <taxon>Eukaryota</taxon>
        <taxon>Metazoa</taxon>
        <taxon>Chordata</taxon>
        <taxon>Craniata</taxon>
        <taxon>Vertebrata</taxon>
        <taxon>Euteleostomi</taxon>
        <taxon>Actinopterygii</taxon>
        <taxon>Neopterygii</taxon>
        <taxon>Teleostei</taxon>
        <taxon>Neoteleostei</taxon>
        <taxon>Acanthomorphata</taxon>
        <taxon>Gobiaria</taxon>
        <taxon>Kurtiformes</taxon>
        <taxon>Apogonoidei</taxon>
        <taxon>Apogonidae</taxon>
        <taxon>Apogoninae</taxon>
        <taxon>Sphaeramia</taxon>
    </lineage>
</organism>
<feature type="compositionally biased region" description="Polar residues" evidence="10">
    <location>
        <begin position="603"/>
        <end position="614"/>
    </location>
</feature>
<evidence type="ECO:0000313" key="14">
    <source>
        <dbReference type="Ensembl" id="ENSSORP00005027774.1"/>
    </source>
</evidence>
<evidence type="ECO:0000256" key="5">
    <source>
        <dbReference type="ARBA" id="ARBA00022737"/>
    </source>
</evidence>
<dbReference type="GO" id="GO:0005886">
    <property type="term" value="C:plasma membrane"/>
    <property type="evidence" value="ECO:0007669"/>
    <property type="project" value="UniProtKB-ARBA"/>
</dbReference>
<dbReference type="InterPro" id="IPR013783">
    <property type="entry name" value="Ig-like_fold"/>
</dbReference>
<keyword evidence="5" id="KW-0677">Repeat</keyword>
<evidence type="ECO:0000256" key="8">
    <source>
        <dbReference type="ARBA" id="ARBA00023170"/>
    </source>
</evidence>
<dbReference type="Pfam" id="PF00041">
    <property type="entry name" value="fn3"/>
    <property type="match status" value="1"/>
</dbReference>
<evidence type="ECO:0000256" key="7">
    <source>
        <dbReference type="ARBA" id="ARBA00023136"/>
    </source>
</evidence>
<keyword evidence="6 11" id="KW-1133">Transmembrane helix</keyword>
<keyword evidence="3 11" id="KW-0812">Transmembrane</keyword>
<evidence type="ECO:0000256" key="6">
    <source>
        <dbReference type="ARBA" id="ARBA00022989"/>
    </source>
</evidence>
<keyword evidence="4 12" id="KW-0732">Signal</keyword>
<dbReference type="InterPro" id="IPR003961">
    <property type="entry name" value="FN3_dom"/>
</dbReference>
<evidence type="ECO:0000256" key="4">
    <source>
        <dbReference type="ARBA" id="ARBA00022729"/>
    </source>
</evidence>
<evidence type="ECO:0000313" key="15">
    <source>
        <dbReference type="Proteomes" id="UP000472271"/>
    </source>
</evidence>